<dbReference type="GO" id="GO:0003735">
    <property type="term" value="F:structural constituent of ribosome"/>
    <property type="evidence" value="ECO:0007669"/>
    <property type="project" value="InterPro"/>
</dbReference>
<dbReference type="EMBL" id="AP021906">
    <property type="protein sequence ID" value="BBP91223.1"/>
    <property type="molecule type" value="Genomic_DNA"/>
</dbReference>
<comment type="similarity">
    <text evidence="1 6 7">Belongs to the bacterial ribosomal protein bL21 family.</text>
</comment>
<keyword evidence="5 6" id="KW-0687">Ribonucleoprotein</keyword>
<evidence type="ECO:0000256" key="5">
    <source>
        <dbReference type="ARBA" id="ARBA00023274"/>
    </source>
</evidence>
<reference evidence="8 9" key="1">
    <citation type="submission" date="2019-12" db="EMBL/GenBank/DDBJ databases">
        <title>Full genome sequence of a Bacillus safensis strain isolated from commercially available natto in Indonesia.</title>
        <authorList>
            <person name="Yoshida M."/>
            <person name="Uomi M."/>
            <person name="Waturangi D."/>
            <person name="Ekaputri J.J."/>
            <person name="Setiamarga D.H.E."/>
        </authorList>
    </citation>
    <scope>NUCLEOTIDE SEQUENCE [LARGE SCALE GENOMIC DNA]</scope>
    <source>
        <strain evidence="8 9">IDN1</strain>
    </source>
</reference>
<comment type="subunit">
    <text evidence="6">Part of the 50S ribosomal subunit. Contacts protein L20.</text>
</comment>
<dbReference type="GO" id="GO:0005737">
    <property type="term" value="C:cytoplasm"/>
    <property type="evidence" value="ECO:0007669"/>
    <property type="project" value="UniProtKB-ARBA"/>
</dbReference>
<evidence type="ECO:0000256" key="4">
    <source>
        <dbReference type="ARBA" id="ARBA00022980"/>
    </source>
</evidence>
<dbReference type="PANTHER" id="PTHR21349:SF0">
    <property type="entry name" value="LARGE RIBOSOMAL SUBUNIT PROTEIN BL21M"/>
    <property type="match status" value="1"/>
</dbReference>
<gene>
    <name evidence="6" type="primary">rplU</name>
    <name evidence="8" type="ORF">BsIDN1_48410</name>
</gene>
<dbReference type="GO" id="GO:0006412">
    <property type="term" value="P:translation"/>
    <property type="evidence" value="ECO:0007669"/>
    <property type="project" value="UniProtKB-UniRule"/>
</dbReference>
<dbReference type="InterPro" id="IPR036164">
    <property type="entry name" value="bL21-like_sf"/>
</dbReference>
<dbReference type="GO" id="GO:0019843">
    <property type="term" value="F:rRNA binding"/>
    <property type="evidence" value="ECO:0007669"/>
    <property type="project" value="UniProtKB-UniRule"/>
</dbReference>
<organism evidence="8 9">
    <name type="scientific">Bacillus safensis</name>
    <dbReference type="NCBI Taxonomy" id="561879"/>
    <lineage>
        <taxon>Bacteria</taxon>
        <taxon>Bacillati</taxon>
        <taxon>Bacillota</taxon>
        <taxon>Bacilli</taxon>
        <taxon>Bacillales</taxon>
        <taxon>Bacillaceae</taxon>
        <taxon>Bacillus</taxon>
    </lineage>
</organism>
<dbReference type="InterPro" id="IPR018258">
    <property type="entry name" value="Ribosomal_bL21_CS"/>
</dbReference>
<dbReference type="InterPro" id="IPR028909">
    <property type="entry name" value="bL21-like"/>
</dbReference>
<proteinExistence type="inferred from homology"/>
<evidence type="ECO:0000256" key="2">
    <source>
        <dbReference type="ARBA" id="ARBA00022730"/>
    </source>
</evidence>
<evidence type="ECO:0000256" key="7">
    <source>
        <dbReference type="RuleBase" id="RU000562"/>
    </source>
</evidence>
<dbReference type="GO" id="GO:1990904">
    <property type="term" value="C:ribonucleoprotein complex"/>
    <property type="evidence" value="ECO:0007669"/>
    <property type="project" value="UniProtKB-KW"/>
</dbReference>
<dbReference type="InterPro" id="IPR001787">
    <property type="entry name" value="Ribosomal_bL21"/>
</dbReference>
<dbReference type="SUPFAM" id="SSF141091">
    <property type="entry name" value="L21p-like"/>
    <property type="match status" value="1"/>
</dbReference>
<comment type="function">
    <text evidence="6 7">This protein binds to 23S rRNA in the presence of protein L20.</text>
</comment>
<dbReference type="GO" id="GO:0005840">
    <property type="term" value="C:ribosome"/>
    <property type="evidence" value="ECO:0007669"/>
    <property type="project" value="UniProtKB-KW"/>
</dbReference>
<dbReference type="AlphaFoldDB" id="A0A5S9MDN3"/>
<evidence type="ECO:0000256" key="1">
    <source>
        <dbReference type="ARBA" id="ARBA00008563"/>
    </source>
</evidence>
<accession>A0A5S9MDN3</accession>
<dbReference type="PROSITE" id="PS01169">
    <property type="entry name" value="RIBOSOMAL_L21"/>
    <property type="match status" value="1"/>
</dbReference>
<name>A0A5S9MDN3_BACIA</name>
<keyword evidence="2 6" id="KW-0699">rRNA-binding</keyword>
<keyword evidence="3 6" id="KW-0694">RNA-binding</keyword>
<dbReference type="NCBIfam" id="TIGR00061">
    <property type="entry name" value="L21"/>
    <property type="match status" value="1"/>
</dbReference>
<evidence type="ECO:0000256" key="3">
    <source>
        <dbReference type="ARBA" id="ARBA00022884"/>
    </source>
</evidence>
<protein>
    <recommendedName>
        <fullName evidence="6">Large ribosomal subunit protein bL21</fullName>
    </recommendedName>
</protein>
<dbReference type="PANTHER" id="PTHR21349">
    <property type="entry name" value="50S RIBOSOMAL PROTEIN L21"/>
    <property type="match status" value="1"/>
</dbReference>
<dbReference type="Pfam" id="PF00829">
    <property type="entry name" value="Ribosomal_L21p"/>
    <property type="match status" value="1"/>
</dbReference>
<dbReference type="HAMAP" id="MF_01363">
    <property type="entry name" value="Ribosomal_bL21"/>
    <property type="match status" value="1"/>
</dbReference>
<evidence type="ECO:0000313" key="9">
    <source>
        <dbReference type="Proteomes" id="UP000464658"/>
    </source>
</evidence>
<evidence type="ECO:0000256" key="6">
    <source>
        <dbReference type="HAMAP-Rule" id="MF_01363"/>
    </source>
</evidence>
<dbReference type="Proteomes" id="UP000464658">
    <property type="component" value="Chromosome"/>
</dbReference>
<keyword evidence="4 6" id="KW-0689">Ribosomal protein</keyword>
<sequence>MYAIIETGGKQVKVEEGQTVYVEKLAAEAGETVTFENVLFVGGDTVKVGNPSVAGATVTAKVEKQGRGKKITVFKYKPKKNNHKKQGHRQPYTKSCYRKKQRLRRVSDMIKATITRSSADESITSFQMTGHAEFAEKKVRISFVQVYLLLFSAQSIQLLH</sequence>
<evidence type="ECO:0000313" key="8">
    <source>
        <dbReference type="EMBL" id="BBP91223.1"/>
    </source>
</evidence>